<gene>
    <name evidence="1" type="ORF">BDN72DRAFT_957107</name>
</gene>
<reference evidence="1 2" key="1">
    <citation type="journal article" date="2019" name="Nat. Ecol. Evol.">
        <title>Megaphylogeny resolves global patterns of mushroom evolution.</title>
        <authorList>
            <person name="Varga T."/>
            <person name="Krizsan K."/>
            <person name="Foldi C."/>
            <person name="Dima B."/>
            <person name="Sanchez-Garcia M."/>
            <person name="Sanchez-Ramirez S."/>
            <person name="Szollosi G.J."/>
            <person name="Szarkandi J.G."/>
            <person name="Papp V."/>
            <person name="Albert L."/>
            <person name="Andreopoulos W."/>
            <person name="Angelini C."/>
            <person name="Antonin V."/>
            <person name="Barry K.W."/>
            <person name="Bougher N.L."/>
            <person name="Buchanan P."/>
            <person name="Buyck B."/>
            <person name="Bense V."/>
            <person name="Catcheside P."/>
            <person name="Chovatia M."/>
            <person name="Cooper J."/>
            <person name="Damon W."/>
            <person name="Desjardin D."/>
            <person name="Finy P."/>
            <person name="Geml J."/>
            <person name="Haridas S."/>
            <person name="Hughes K."/>
            <person name="Justo A."/>
            <person name="Karasinski D."/>
            <person name="Kautmanova I."/>
            <person name="Kiss B."/>
            <person name="Kocsube S."/>
            <person name="Kotiranta H."/>
            <person name="LaButti K.M."/>
            <person name="Lechner B.E."/>
            <person name="Liimatainen K."/>
            <person name="Lipzen A."/>
            <person name="Lukacs Z."/>
            <person name="Mihaltcheva S."/>
            <person name="Morgado L.N."/>
            <person name="Niskanen T."/>
            <person name="Noordeloos M.E."/>
            <person name="Ohm R.A."/>
            <person name="Ortiz-Santana B."/>
            <person name="Ovrebo C."/>
            <person name="Racz N."/>
            <person name="Riley R."/>
            <person name="Savchenko A."/>
            <person name="Shiryaev A."/>
            <person name="Soop K."/>
            <person name="Spirin V."/>
            <person name="Szebenyi C."/>
            <person name="Tomsovsky M."/>
            <person name="Tulloss R.E."/>
            <person name="Uehling J."/>
            <person name="Grigoriev I.V."/>
            <person name="Vagvolgyi C."/>
            <person name="Papp T."/>
            <person name="Martin F.M."/>
            <person name="Miettinen O."/>
            <person name="Hibbett D.S."/>
            <person name="Nagy L.G."/>
        </authorList>
    </citation>
    <scope>NUCLEOTIDE SEQUENCE [LARGE SCALE GENOMIC DNA]</scope>
    <source>
        <strain evidence="1 2">NL-1719</strain>
    </source>
</reference>
<protein>
    <submittedName>
        <fullName evidence="1">Uncharacterized protein</fullName>
    </submittedName>
</protein>
<sequence>MFNGTNVRYILTGVYLITWFYLVVVKLVFRVIAIPKFLAACYDIFESGTIVQGQVALGGIPRNQASVDERVAEKGMVNKVENRDSTDAIVVAGTKGFVSAVPTPVEVEDGAQEQASPIELDAAVATQNSFQVTEDIPAPSFATLSVELITSIVGHVHDDAIRQAIITLTSVSQRLRDIVIGHPRFWSYIKVGDPKTNEEAIVTCFERSKDHGLTIIYTGEEKASPAKSRRWTLLCEHSPRWISLTLVTNHNPYMASLIDHLQSLEAPILTKFHAAISFGRRDNKGFRTFSLPWASLQRVRLYCCSLRPTAFDSSSITRLEISPFSMEFEQLEAAARQLLSLEFLSINGLDAFQSRTWVLDPVETRPITWNSLLELTMSMWAWPAGEDRFWQYLQLFSAPKLRTFTALDPISEQFRGCDAGVVNRVARNMPVVEEVNLLNAIVDAGTFQTLSNFFPKVTKLHLSIPEEMEPDREYGLCSFFDYPGGLANTRTWPHLERLSLGPTVNEEVINSISNCLRHRKDYEWAIPSVFAPVDRANMVKGFSTGSSTMPTMADYDNDPGEWDPSRRRADAELLYLVGLLGICCHGSP</sequence>
<dbReference type="Proteomes" id="UP000308600">
    <property type="component" value="Unassembled WGS sequence"/>
</dbReference>
<dbReference type="EMBL" id="ML208282">
    <property type="protein sequence ID" value="TFK72768.1"/>
    <property type="molecule type" value="Genomic_DNA"/>
</dbReference>
<accession>A0ACD3B405</accession>
<evidence type="ECO:0000313" key="1">
    <source>
        <dbReference type="EMBL" id="TFK72768.1"/>
    </source>
</evidence>
<evidence type="ECO:0000313" key="2">
    <source>
        <dbReference type="Proteomes" id="UP000308600"/>
    </source>
</evidence>
<proteinExistence type="predicted"/>
<keyword evidence="2" id="KW-1185">Reference proteome</keyword>
<organism evidence="1 2">
    <name type="scientific">Pluteus cervinus</name>
    <dbReference type="NCBI Taxonomy" id="181527"/>
    <lineage>
        <taxon>Eukaryota</taxon>
        <taxon>Fungi</taxon>
        <taxon>Dikarya</taxon>
        <taxon>Basidiomycota</taxon>
        <taxon>Agaricomycotina</taxon>
        <taxon>Agaricomycetes</taxon>
        <taxon>Agaricomycetidae</taxon>
        <taxon>Agaricales</taxon>
        <taxon>Pluteineae</taxon>
        <taxon>Pluteaceae</taxon>
        <taxon>Pluteus</taxon>
    </lineage>
</organism>
<name>A0ACD3B405_9AGAR</name>